<accession>A0A6M3LAF9</accession>
<evidence type="ECO:0000313" key="2">
    <source>
        <dbReference type="EMBL" id="QJA90281.1"/>
    </source>
</evidence>
<evidence type="ECO:0000256" key="1">
    <source>
        <dbReference type="SAM" id="Phobius"/>
    </source>
</evidence>
<keyword evidence="1" id="KW-0472">Membrane</keyword>
<keyword evidence="1" id="KW-0812">Transmembrane</keyword>
<keyword evidence="1" id="KW-1133">Transmembrane helix</keyword>
<feature type="transmembrane region" description="Helical" evidence="1">
    <location>
        <begin position="6"/>
        <end position="21"/>
    </location>
</feature>
<dbReference type="EMBL" id="MT142902">
    <property type="protein sequence ID" value="QJA90281.1"/>
    <property type="molecule type" value="Genomic_DNA"/>
</dbReference>
<protein>
    <submittedName>
        <fullName evidence="2">Uncharacterized protein</fullName>
    </submittedName>
</protein>
<gene>
    <name evidence="2" type="ORF">MM415B02408_0013</name>
</gene>
<reference evidence="2" key="1">
    <citation type="submission" date="2020-03" db="EMBL/GenBank/DDBJ databases">
        <title>The deep terrestrial virosphere.</title>
        <authorList>
            <person name="Holmfeldt K."/>
            <person name="Nilsson E."/>
            <person name="Simone D."/>
            <person name="Lopez-Fernandez M."/>
            <person name="Wu X."/>
            <person name="de Brujin I."/>
            <person name="Lundin D."/>
            <person name="Andersson A."/>
            <person name="Bertilsson S."/>
            <person name="Dopson M."/>
        </authorList>
    </citation>
    <scope>NUCLEOTIDE SEQUENCE</scope>
    <source>
        <strain evidence="2">MM415B02408</strain>
    </source>
</reference>
<feature type="transmembrane region" description="Helical" evidence="1">
    <location>
        <begin position="33"/>
        <end position="53"/>
    </location>
</feature>
<name>A0A6M3LAF9_9ZZZZ</name>
<dbReference type="AlphaFoldDB" id="A0A6M3LAF9"/>
<organism evidence="2">
    <name type="scientific">viral metagenome</name>
    <dbReference type="NCBI Taxonomy" id="1070528"/>
    <lineage>
        <taxon>unclassified sequences</taxon>
        <taxon>metagenomes</taxon>
        <taxon>organismal metagenomes</taxon>
    </lineage>
</organism>
<proteinExistence type="predicted"/>
<feature type="transmembrane region" description="Helical" evidence="1">
    <location>
        <begin position="59"/>
        <end position="76"/>
    </location>
</feature>
<sequence>MSLRLIIVSVIGCLEWWLALARQSAHTKNRRNLVAVIVGCEVALGLFVVSEFIGGETNWWVAGAYIWGSMMGARFAR</sequence>